<evidence type="ECO:0000313" key="2">
    <source>
        <dbReference type="Proteomes" id="UP000095287"/>
    </source>
</evidence>
<organism evidence="2 3">
    <name type="scientific">Steinernema glaseri</name>
    <dbReference type="NCBI Taxonomy" id="37863"/>
    <lineage>
        <taxon>Eukaryota</taxon>
        <taxon>Metazoa</taxon>
        <taxon>Ecdysozoa</taxon>
        <taxon>Nematoda</taxon>
        <taxon>Chromadorea</taxon>
        <taxon>Rhabditida</taxon>
        <taxon>Tylenchina</taxon>
        <taxon>Panagrolaimomorpha</taxon>
        <taxon>Strongyloidoidea</taxon>
        <taxon>Steinernematidae</taxon>
        <taxon>Steinernema</taxon>
    </lineage>
</organism>
<accession>A0A1I7YA43</accession>
<feature type="compositionally biased region" description="Basic and acidic residues" evidence="1">
    <location>
        <begin position="185"/>
        <end position="196"/>
    </location>
</feature>
<sequence>MPITKRAQAYIRNTVLAREQSLEHRRLQALGLRPAKHATTPSPHSSLMGKRGHSESSDEEEGDFSYLSDAVQIVSSHEDVDSRGRPSRSFKIRWATTWEASEDMEESVPQLVKEYEREKPNRIVKVIGPQPRSLSQKVSEAPFLVERANGKKAVVEFAMLREKYPDALIDYFWSCRVIGGTPRQNGDKKDDKKVDDIEKENEDTGAAVENLVQNMMDTICGDLTL</sequence>
<feature type="region of interest" description="Disordered" evidence="1">
    <location>
        <begin position="183"/>
        <end position="204"/>
    </location>
</feature>
<evidence type="ECO:0000313" key="3">
    <source>
        <dbReference type="WBParaSite" id="L893_g14032.t1"/>
    </source>
</evidence>
<name>A0A1I7YA43_9BILA</name>
<dbReference type="Proteomes" id="UP000095287">
    <property type="component" value="Unplaced"/>
</dbReference>
<dbReference type="WBParaSite" id="L893_g14032.t1">
    <property type="protein sequence ID" value="L893_g14032.t1"/>
    <property type="gene ID" value="L893_g14032"/>
</dbReference>
<protein>
    <submittedName>
        <fullName evidence="3">ChSh domain-containing protein</fullName>
    </submittedName>
</protein>
<proteinExistence type="predicted"/>
<feature type="region of interest" description="Disordered" evidence="1">
    <location>
        <begin position="34"/>
        <end position="62"/>
    </location>
</feature>
<reference evidence="3" key="1">
    <citation type="submission" date="2016-11" db="UniProtKB">
        <authorList>
            <consortium name="WormBaseParasite"/>
        </authorList>
    </citation>
    <scope>IDENTIFICATION</scope>
</reference>
<evidence type="ECO:0000256" key="1">
    <source>
        <dbReference type="SAM" id="MobiDB-lite"/>
    </source>
</evidence>
<dbReference type="AlphaFoldDB" id="A0A1I7YA43"/>
<keyword evidence="2" id="KW-1185">Reference proteome</keyword>